<dbReference type="EMBL" id="PKPP01013954">
    <property type="protein sequence ID" value="PWA40228.1"/>
    <property type="molecule type" value="Genomic_DNA"/>
</dbReference>
<protein>
    <submittedName>
        <fullName evidence="1">Uncharacterized protein</fullName>
    </submittedName>
</protein>
<evidence type="ECO:0000313" key="2">
    <source>
        <dbReference type="Proteomes" id="UP000245207"/>
    </source>
</evidence>
<proteinExistence type="predicted"/>
<dbReference type="Proteomes" id="UP000245207">
    <property type="component" value="Unassembled WGS sequence"/>
</dbReference>
<reference evidence="1 2" key="1">
    <citation type="journal article" date="2018" name="Mol. Plant">
        <title>The genome of Artemisia annua provides insight into the evolution of Asteraceae family and artemisinin biosynthesis.</title>
        <authorList>
            <person name="Shen Q."/>
            <person name="Zhang L."/>
            <person name="Liao Z."/>
            <person name="Wang S."/>
            <person name="Yan T."/>
            <person name="Shi P."/>
            <person name="Liu M."/>
            <person name="Fu X."/>
            <person name="Pan Q."/>
            <person name="Wang Y."/>
            <person name="Lv Z."/>
            <person name="Lu X."/>
            <person name="Zhang F."/>
            <person name="Jiang W."/>
            <person name="Ma Y."/>
            <person name="Chen M."/>
            <person name="Hao X."/>
            <person name="Li L."/>
            <person name="Tang Y."/>
            <person name="Lv G."/>
            <person name="Zhou Y."/>
            <person name="Sun X."/>
            <person name="Brodelius P.E."/>
            <person name="Rose J.K.C."/>
            <person name="Tang K."/>
        </authorList>
    </citation>
    <scope>NUCLEOTIDE SEQUENCE [LARGE SCALE GENOMIC DNA]</scope>
    <source>
        <strain evidence="2">cv. Huhao1</strain>
        <tissue evidence="1">Leaf</tissue>
    </source>
</reference>
<gene>
    <name evidence="1" type="ORF">CTI12_AA564620</name>
</gene>
<dbReference type="AlphaFoldDB" id="A0A2U1KU19"/>
<organism evidence="1 2">
    <name type="scientific">Artemisia annua</name>
    <name type="common">Sweet wormwood</name>
    <dbReference type="NCBI Taxonomy" id="35608"/>
    <lineage>
        <taxon>Eukaryota</taxon>
        <taxon>Viridiplantae</taxon>
        <taxon>Streptophyta</taxon>
        <taxon>Embryophyta</taxon>
        <taxon>Tracheophyta</taxon>
        <taxon>Spermatophyta</taxon>
        <taxon>Magnoliopsida</taxon>
        <taxon>eudicotyledons</taxon>
        <taxon>Gunneridae</taxon>
        <taxon>Pentapetalae</taxon>
        <taxon>asterids</taxon>
        <taxon>campanulids</taxon>
        <taxon>Asterales</taxon>
        <taxon>Asteraceae</taxon>
        <taxon>Asteroideae</taxon>
        <taxon>Anthemideae</taxon>
        <taxon>Artemisiinae</taxon>
        <taxon>Artemisia</taxon>
    </lineage>
</organism>
<keyword evidence="2" id="KW-1185">Reference proteome</keyword>
<evidence type="ECO:0000313" key="1">
    <source>
        <dbReference type="EMBL" id="PWA40228.1"/>
    </source>
</evidence>
<sequence>MNLPSFYMGAPCSPQNLQFYTAPSSPMQSDVCSGSNDDEFEFEITTRTFSNRCEFQQKYPAFWWTKRNGKEEESYRLPARAQSFCSGQVLPLKPPPQIHTSVTSSPKAPNSLLKLPFSRPCAWNDDFDPFQFALEKVSDETRARMSFHRRSHSYTAYRTSGVAHWLDGSTDRNKEGDKQGFKPKSNISKIFEQDYGRGSMRMKTNEHLKPRGPTLAKMLERKDSVYSRRVISTQVTSNPRSKINPMARTKTNGPRIERRTKAVYHEPMKVQSESSCCTESKMHRMISYLFKFRKGSNESKKSCKLRRCLGYAPGSPLYNYKVNK</sequence>
<dbReference type="OrthoDB" id="693822at2759"/>
<accession>A0A2U1KU19</accession>
<comment type="caution">
    <text evidence="1">The sequence shown here is derived from an EMBL/GenBank/DDBJ whole genome shotgun (WGS) entry which is preliminary data.</text>
</comment>
<name>A0A2U1KU19_ARTAN</name>